<feature type="region of interest" description="Disordered" evidence="1">
    <location>
        <begin position="87"/>
        <end position="111"/>
    </location>
</feature>
<protein>
    <submittedName>
        <fullName evidence="2">Uncharacterized protein</fullName>
    </submittedName>
</protein>
<name>A0ABU5CBV9_9BACI</name>
<evidence type="ECO:0000313" key="3">
    <source>
        <dbReference type="Proteomes" id="UP001281447"/>
    </source>
</evidence>
<evidence type="ECO:0000313" key="2">
    <source>
        <dbReference type="EMBL" id="MDY0396807.1"/>
    </source>
</evidence>
<keyword evidence="3" id="KW-1185">Reference proteome</keyword>
<proteinExistence type="predicted"/>
<gene>
    <name evidence="2" type="ORF">RWE15_24035</name>
</gene>
<organism evidence="2 3">
    <name type="scientific">Tigheibacillus halophilus</name>
    <dbReference type="NCBI Taxonomy" id="361280"/>
    <lineage>
        <taxon>Bacteria</taxon>
        <taxon>Bacillati</taxon>
        <taxon>Bacillota</taxon>
        <taxon>Bacilli</taxon>
        <taxon>Bacillales</taxon>
        <taxon>Bacillaceae</taxon>
        <taxon>Tigheibacillus</taxon>
    </lineage>
</organism>
<accession>A0ABU5CBV9</accession>
<dbReference type="EMBL" id="JAWDIP010000004">
    <property type="protein sequence ID" value="MDY0396807.1"/>
    <property type="molecule type" value="Genomic_DNA"/>
</dbReference>
<sequence length="238" mass="28446">MITLLVMANHREKEWEWQGEKFKTEPGQFVTSLEKIAQKCGRGITIQNIRTALKRFERYGFLTNKSTNRNRLVSIVNWEIYQSLDEEDNKPSGRQLTSNQQATNKQLTTNKNVKNLRTKEVKDIRRKRVYDETSNFYQLAVFFFEQIKSNNPDHKLPNYQVWADDVRKMVELDKRTEDQIKYLMQWVQQDDFEMANVLSPAKLRKRFDNLVMKVKQQKKQQPLPDNVTPIKKKYNYGF</sequence>
<reference evidence="2 3" key="1">
    <citation type="submission" date="2023-10" db="EMBL/GenBank/DDBJ databases">
        <title>Virgibacillus halophilus 5B73C genome.</title>
        <authorList>
            <person name="Miliotis G."/>
            <person name="Sengupta P."/>
            <person name="Hameed A."/>
            <person name="Chuvochina M."/>
            <person name="Mcdonagh F."/>
            <person name="Simpson A.C."/>
            <person name="Singh N.K."/>
            <person name="Rekha P.D."/>
            <person name="Raman K."/>
            <person name="Hugenholtz P."/>
            <person name="Venkateswaran K."/>
        </authorList>
    </citation>
    <scope>NUCLEOTIDE SEQUENCE [LARGE SCALE GENOMIC DNA]</scope>
    <source>
        <strain evidence="2 3">5B73C</strain>
    </source>
</reference>
<comment type="caution">
    <text evidence="2">The sequence shown here is derived from an EMBL/GenBank/DDBJ whole genome shotgun (WGS) entry which is preliminary data.</text>
</comment>
<dbReference type="Proteomes" id="UP001281447">
    <property type="component" value="Unassembled WGS sequence"/>
</dbReference>
<evidence type="ECO:0000256" key="1">
    <source>
        <dbReference type="SAM" id="MobiDB-lite"/>
    </source>
</evidence>
<feature type="compositionally biased region" description="Polar residues" evidence="1">
    <location>
        <begin position="92"/>
        <end position="111"/>
    </location>
</feature>